<evidence type="ECO:0000313" key="4">
    <source>
        <dbReference type="Proteomes" id="UP001157006"/>
    </source>
</evidence>
<accession>A0AAV0YIM0</accession>
<evidence type="ECO:0000313" key="3">
    <source>
        <dbReference type="EMBL" id="CAI8584352.1"/>
    </source>
</evidence>
<feature type="domain" description="Replication protein A 70 kDa DNA-binding subunit B/D first OB fold" evidence="2">
    <location>
        <begin position="6"/>
        <end position="106"/>
    </location>
</feature>
<feature type="region of interest" description="Disordered" evidence="1">
    <location>
        <begin position="443"/>
        <end position="465"/>
    </location>
</feature>
<feature type="compositionally biased region" description="Polar residues" evidence="1">
    <location>
        <begin position="451"/>
        <end position="460"/>
    </location>
</feature>
<dbReference type="InterPro" id="IPR012340">
    <property type="entry name" value="NA-bd_OB-fold"/>
</dbReference>
<evidence type="ECO:0000259" key="2">
    <source>
        <dbReference type="Pfam" id="PF02721"/>
    </source>
</evidence>
<dbReference type="AlphaFoldDB" id="A0AAV0YIM0"/>
<dbReference type="CDD" id="cd04480">
    <property type="entry name" value="RPA1_DBD_A_like"/>
    <property type="match status" value="1"/>
</dbReference>
<reference evidence="3 4" key="1">
    <citation type="submission" date="2023-01" db="EMBL/GenBank/DDBJ databases">
        <authorList>
            <person name="Kreplak J."/>
        </authorList>
    </citation>
    <scope>NUCLEOTIDE SEQUENCE [LARGE SCALE GENOMIC DNA]</scope>
</reference>
<comment type="caution">
    <text evidence="3">The sequence shown here is derived from an EMBL/GenBank/DDBJ whole genome shotgun (WGS) entry which is preliminary data.</text>
</comment>
<gene>
    <name evidence="3" type="ORF">VFH_U070680</name>
</gene>
<dbReference type="EMBL" id="CATIWC010001673">
    <property type="protein sequence ID" value="CAI8584352.1"/>
    <property type="molecule type" value="Genomic_DNA"/>
</dbReference>
<dbReference type="Proteomes" id="UP001157006">
    <property type="component" value="Unassembled WGS sequence"/>
</dbReference>
<sequence>MARPIEAMKDINQSKDLWKIAVRCKHLWSVTSASKKEHIEMILVDSELYTIQVIVPPFLVSKFKEQLAVGCSYVMQNFKVSNNDFSFKSTNHSFKLVLCGSTSVKKAELPDIPMNYLNILHLDAIVEGKFQSNILVDILRGVTEISQTQINADNKKSKVVFQLLIIVQCTLWGQLAIQFYDYYKSQKEDGSIIVLLINAKIKEAQGGFPLNISNAWNGIKFLINDVTLDVVIKLRDIMQSELPLLSSSSLQVDTTQNSYYSDFDKFVWKVEILSLAEITTLQHESTCVTVATLDKFEAGQLGWYYDGCVGCTKSVSLQDGKLVCYSKHISPAPVPRFIFWDGDCVKLIGKSTLQMKNELIEADEDDPLESPYALDAILKQELAIMAVFQPNKGRLFVISFKIDEDFCKRVRGSFSSEEPTSKLLPIEPSSQDESISFTKPLSAGADYNHDVGNSTPTPSKRTLPDPVEDIESVQLSATKLIKDIKKEKWLYSHLCYFKLLLVLKKPI</sequence>
<name>A0AAV0YIM0_VICFA</name>
<keyword evidence="4" id="KW-1185">Reference proteome</keyword>
<dbReference type="SUPFAM" id="SSF50249">
    <property type="entry name" value="Nucleic acid-binding proteins"/>
    <property type="match status" value="2"/>
</dbReference>
<dbReference type="PANTHER" id="PTHR47165:SF4">
    <property type="entry name" value="OS03G0429900 PROTEIN"/>
    <property type="match status" value="1"/>
</dbReference>
<dbReference type="PANTHER" id="PTHR47165">
    <property type="entry name" value="OS03G0429900 PROTEIN"/>
    <property type="match status" value="1"/>
</dbReference>
<proteinExistence type="predicted"/>
<evidence type="ECO:0000256" key="1">
    <source>
        <dbReference type="SAM" id="MobiDB-lite"/>
    </source>
</evidence>
<dbReference type="Gene3D" id="2.40.50.140">
    <property type="entry name" value="Nucleic acid-binding proteins"/>
    <property type="match status" value="3"/>
</dbReference>
<organism evidence="3 4">
    <name type="scientific">Vicia faba</name>
    <name type="common">Broad bean</name>
    <name type="synonym">Faba vulgaris</name>
    <dbReference type="NCBI Taxonomy" id="3906"/>
    <lineage>
        <taxon>Eukaryota</taxon>
        <taxon>Viridiplantae</taxon>
        <taxon>Streptophyta</taxon>
        <taxon>Embryophyta</taxon>
        <taxon>Tracheophyta</taxon>
        <taxon>Spermatophyta</taxon>
        <taxon>Magnoliopsida</taxon>
        <taxon>eudicotyledons</taxon>
        <taxon>Gunneridae</taxon>
        <taxon>Pentapetalae</taxon>
        <taxon>rosids</taxon>
        <taxon>fabids</taxon>
        <taxon>Fabales</taxon>
        <taxon>Fabaceae</taxon>
        <taxon>Papilionoideae</taxon>
        <taxon>50 kb inversion clade</taxon>
        <taxon>NPAAA clade</taxon>
        <taxon>Hologalegina</taxon>
        <taxon>IRL clade</taxon>
        <taxon>Fabeae</taxon>
        <taxon>Vicia</taxon>
    </lineage>
</organism>
<dbReference type="CDD" id="cd04481">
    <property type="entry name" value="RPA1_DBD_B_like"/>
    <property type="match status" value="1"/>
</dbReference>
<protein>
    <recommendedName>
        <fullName evidence="2">Replication protein A 70 kDa DNA-binding subunit B/D first OB fold domain-containing protein</fullName>
    </recommendedName>
</protein>
<dbReference type="Pfam" id="PF02721">
    <property type="entry name" value="DUF223"/>
    <property type="match status" value="1"/>
</dbReference>
<dbReference type="InterPro" id="IPR003871">
    <property type="entry name" value="RFA1B/D_OB_1st"/>
</dbReference>